<protein>
    <recommendedName>
        <fullName evidence="4">FAD-binding domain-containing protein</fullName>
    </recommendedName>
</protein>
<evidence type="ECO:0000313" key="6">
    <source>
        <dbReference type="Proteomes" id="UP001188597"/>
    </source>
</evidence>
<dbReference type="InterPro" id="IPR036188">
    <property type="entry name" value="FAD/NAD-bd_sf"/>
</dbReference>
<reference evidence="5" key="1">
    <citation type="submission" date="2022-12" db="EMBL/GenBank/DDBJ databases">
        <title>Draft genome assemblies for two species of Escallonia (Escalloniales).</title>
        <authorList>
            <person name="Chanderbali A."/>
            <person name="Dervinis C."/>
            <person name="Anghel I."/>
            <person name="Soltis D."/>
            <person name="Soltis P."/>
            <person name="Zapata F."/>
        </authorList>
    </citation>
    <scope>NUCLEOTIDE SEQUENCE</scope>
    <source>
        <strain evidence="5">UCBG64.0493</strain>
        <tissue evidence="5">Leaf</tissue>
    </source>
</reference>
<dbReference type="PANTHER" id="PTHR45934:SF1">
    <property type="entry name" value="OS04G0423100 PROTEIN"/>
    <property type="match status" value="1"/>
</dbReference>
<dbReference type="GO" id="GO:0004497">
    <property type="term" value="F:monooxygenase activity"/>
    <property type="evidence" value="ECO:0007669"/>
    <property type="project" value="UniProtKB-KW"/>
</dbReference>
<dbReference type="Proteomes" id="UP001188597">
    <property type="component" value="Unassembled WGS sequence"/>
</dbReference>
<dbReference type="Gene3D" id="3.50.50.60">
    <property type="entry name" value="FAD/NAD(P)-binding domain"/>
    <property type="match status" value="1"/>
</dbReference>
<dbReference type="InterPro" id="IPR002938">
    <property type="entry name" value="FAD-bd"/>
</dbReference>
<comment type="similarity">
    <text evidence="3">Belongs to the 3-hydroxybenzoate 6-hydroxylase family.</text>
</comment>
<dbReference type="Pfam" id="PF01494">
    <property type="entry name" value="FAD_binding_3"/>
    <property type="match status" value="1"/>
</dbReference>
<evidence type="ECO:0000313" key="5">
    <source>
        <dbReference type="EMBL" id="KAK2996636.1"/>
    </source>
</evidence>
<dbReference type="InterPro" id="IPR044560">
    <property type="entry name" value="MOase"/>
</dbReference>
<evidence type="ECO:0000259" key="4">
    <source>
        <dbReference type="Pfam" id="PF01494"/>
    </source>
</evidence>
<keyword evidence="2" id="KW-0503">Monooxygenase</keyword>
<gene>
    <name evidence="5" type="ORF">RJ639_025048</name>
</gene>
<keyword evidence="1" id="KW-0560">Oxidoreductase</keyword>
<dbReference type="EMBL" id="JAVXUP010004839">
    <property type="protein sequence ID" value="KAK2996636.1"/>
    <property type="molecule type" value="Genomic_DNA"/>
</dbReference>
<sequence length="421" mass="45993">LQRKMEKVEDVVIIGAGIAGLATAVALKRVGVRAVLLERSDELRATGTALSLFPNAWLALDALGVSHKLTPLYVPTIRGSVTNVGTGATQQISFTISSGGTAPRSVHRKVLLEVLAEELPVDTIRFSSKLASLEVQRQKDSPIAVMRLEDGDVIKAKVVVGCDGVHSVVARWLGLGSTVNYGRSVVRGLAVYPQGHGLNQEVQQFVDVGKRAGFVPLSDKELYWYLTHTSKPQAGEMEGDAEAVLREVTENFAKGFPPKYLDVVKHSDPSSLAWGPVTFRLPWDVLFRNACKGNITVAGDAMHPMTPDLAQGGCAALEDAICLGQHIGESVIQHGKLVPRETAKAIQSYVKERRWRVAGLVAGSWLSGWVQVSGSGWLMKFFRDVIFYRFICKRIVDVMHYDCGKLPSISLRHEDCRSKIE</sequence>
<dbReference type="AlphaFoldDB" id="A0AA88S5T8"/>
<evidence type="ECO:0000256" key="3">
    <source>
        <dbReference type="ARBA" id="ARBA00024018"/>
    </source>
</evidence>
<proteinExistence type="inferred from homology"/>
<dbReference type="PANTHER" id="PTHR45934">
    <property type="entry name" value="FAD/NAD(P)-BINDING OXIDOREDUCTASE FAMILY PROTEIN"/>
    <property type="match status" value="1"/>
</dbReference>
<evidence type="ECO:0000256" key="2">
    <source>
        <dbReference type="ARBA" id="ARBA00023033"/>
    </source>
</evidence>
<dbReference type="SUPFAM" id="SSF51905">
    <property type="entry name" value="FAD/NAD(P)-binding domain"/>
    <property type="match status" value="1"/>
</dbReference>
<dbReference type="GO" id="GO:0071949">
    <property type="term" value="F:FAD binding"/>
    <property type="evidence" value="ECO:0007669"/>
    <property type="project" value="InterPro"/>
</dbReference>
<accession>A0AA88S5T8</accession>
<name>A0AA88S5T8_9ASTE</name>
<keyword evidence="6" id="KW-1185">Reference proteome</keyword>
<dbReference type="PRINTS" id="PR00420">
    <property type="entry name" value="RNGMNOXGNASE"/>
</dbReference>
<evidence type="ECO:0000256" key="1">
    <source>
        <dbReference type="ARBA" id="ARBA00023002"/>
    </source>
</evidence>
<feature type="non-terminal residue" evidence="5">
    <location>
        <position position="1"/>
    </location>
</feature>
<organism evidence="5 6">
    <name type="scientific">Escallonia herrerae</name>
    <dbReference type="NCBI Taxonomy" id="1293975"/>
    <lineage>
        <taxon>Eukaryota</taxon>
        <taxon>Viridiplantae</taxon>
        <taxon>Streptophyta</taxon>
        <taxon>Embryophyta</taxon>
        <taxon>Tracheophyta</taxon>
        <taxon>Spermatophyta</taxon>
        <taxon>Magnoliopsida</taxon>
        <taxon>eudicotyledons</taxon>
        <taxon>Gunneridae</taxon>
        <taxon>Pentapetalae</taxon>
        <taxon>asterids</taxon>
        <taxon>campanulids</taxon>
        <taxon>Escalloniales</taxon>
        <taxon>Escalloniaceae</taxon>
        <taxon>Escallonia</taxon>
    </lineage>
</organism>
<feature type="domain" description="FAD-binding" evidence="4">
    <location>
        <begin position="10"/>
        <end position="361"/>
    </location>
</feature>
<comment type="caution">
    <text evidence="5">The sequence shown here is derived from an EMBL/GenBank/DDBJ whole genome shotgun (WGS) entry which is preliminary data.</text>
</comment>